<keyword evidence="9" id="KW-1185">Reference proteome</keyword>
<dbReference type="SUPFAM" id="SSF52540">
    <property type="entry name" value="P-loop containing nucleoside triphosphate hydrolases"/>
    <property type="match status" value="1"/>
</dbReference>
<gene>
    <name evidence="8" type="ORF">O6P43_025880</name>
</gene>
<keyword evidence="4" id="KW-0067">ATP-binding</keyword>
<accession>A0AAD7PG38</accession>
<keyword evidence="5" id="KW-0175">Coiled coil</keyword>
<dbReference type="GO" id="GO:0006952">
    <property type="term" value="P:defense response"/>
    <property type="evidence" value="ECO:0007669"/>
    <property type="project" value="UniProtKB-KW"/>
</dbReference>
<keyword evidence="3" id="KW-0611">Plant defense</keyword>
<evidence type="ECO:0000313" key="8">
    <source>
        <dbReference type="EMBL" id="KAJ7954283.1"/>
    </source>
</evidence>
<dbReference type="PANTHER" id="PTHR33463">
    <property type="entry name" value="NB-ARC DOMAIN-CONTAINING PROTEIN-RELATED"/>
    <property type="match status" value="1"/>
</dbReference>
<evidence type="ECO:0000256" key="1">
    <source>
        <dbReference type="ARBA" id="ARBA00008894"/>
    </source>
</evidence>
<dbReference type="KEGG" id="qsa:O6P43_025880"/>
<comment type="caution">
    <text evidence="8">The sequence shown here is derived from an EMBL/GenBank/DDBJ whole genome shotgun (WGS) entry which is preliminary data.</text>
</comment>
<evidence type="ECO:0000256" key="5">
    <source>
        <dbReference type="SAM" id="Coils"/>
    </source>
</evidence>
<dbReference type="InterPro" id="IPR042197">
    <property type="entry name" value="Apaf_helical"/>
</dbReference>
<comment type="similarity">
    <text evidence="1">Belongs to the disease resistance NB-LRR family.</text>
</comment>
<dbReference type="Gene3D" id="3.80.10.10">
    <property type="entry name" value="Ribonuclease Inhibitor"/>
    <property type="match status" value="5"/>
</dbReference>
<dbReference type="InterPro" id="IPR050905">
    <property type="entry name" value="Plant_NBS-LRR"/>
</dbReference>
<evidence type="ECO:0000259" key="7">
    <source>
        <dbReference type="Pfam" id="PF23247"/>
    </source>
</evidence>
<feature type="domain" description="Disease resistance protein At4g27190-like leucine-rich repeats" evidence="7">
    <location>
        <begin position="1029"/>
        <end position="1180"/>
    </location>
</feature>
<dbReference type="PRINTS" id="PR00364">
    <property type="entry name" value="DISEASERSIST"/>
</dbReference>
<sequence length="2444" mass="278970">MDIVIDFAGTVGNYTLGKIGHQLNYLYRYKDNIEGLQSTIDHLQNSVEVAKRKNDEIVADVRNWFNDADVLLKSIKEFNGDNGQAKTGCSKWSCPNLWSWHQLSRKAKKMMERASEFQVGGKFEKISQPKDPQKLLALSLTDFEIYKSRESTLNQVVEALADPNVNMVGVYGLGGVGKSTLVNQVNKKILEDQLFSVVVPATVKQNPVLENIQKKIAETLGFELRGENEILRAGSLLARLVEERSILIILDDLWEELDFKKIGIPIGNDNKGCKVLLTSRNLDVLSTGMGCKRNFELKVLSEGEPLELFKKMSELDDSDKNAELQTIATQIVQLCGGLPISIVTVAGALRNKELHHWKDALQRLRSNMGMEYVNASMRLSYDFLRSPELKSTFLLCAMMGYRPCLDDLLKYGKGLGLFIGSYNMEDARNRLYTLVSELKASCLLVKGDFGDDFEMHDVVRDFAMSIASNEEQAFMVQYKKLNEWPDEKRLKECTKISLRYNDITELPQGLICPKIEFFYLGCKDPTLQMTNDFFKGTQSLNVLDLTSMHFSSLPTSIRYLRNLHTLCLDYCILGDITLIGDLNNLQVLSLISSEIKQFPVEMRNLTKLQLLDLRRSKIREIPCKVLASFKKLEELNMENCYVDWEAEAVQGIQSTNASVAAELRNLHHLTALNVHIRNEHLLPRDLPFSKLVRYKILIGDVWNWSGKFQSSRTLKLKLKTRKVHLERGVKMLLKGVEALYLDELIGVNNVLYDLNQKGFAELKYLSIQNNHEIQYIINSLIEPPDHHAVFPKLESLILKDLIKLEKVWHGQFKTAATFFRELRLISVRNCNLLKNLFSFSMFRALPRLTEIEVCNCNSMKEIIVEAKDGDEIFTESTRAMDQIEFTEIRCLSLQCLPALLGFFFDEKTSSSSQCASTSQSKHEIVMEDKIGMALPLFSEKVAFPNLETLKLSSVNFEKIWDDRISTTHIQIQSLTSFTVENCDSIKCLFSYTIARSLPELKNLVISNCLMMEHILIIEERLDEDVFPKLETLQISNMDNLKRIWQHHEFIGPNSFGNMKKMIVDNCKKITTILPSDMLKRFRSLEVLNVSQCDLCEYIFDLQGLNDKEACGEVIVMQLKELRLEGLCELKHIWNKDLQEVVKFQNVQEIRVENCESLKHLFTARIAKDLLKLRDLFINNSGLDVIVAMEEGIQSQVDSNFEFPKLTSFSVYNSFELKSFYQGKYVLECPRLKILKMLYCKKAETFTMGLTTFQEECGNHQLVTHQQPFFPMKKVIPNLKELALNSKEALMIRNGNIQTDLFRNLEVLWLCGFKHEPTIFLSWFLQRIPNLESISVKSCDVKQILLFDGTDENESEGRTIARLKSLDFSYLPNLNHIFTEGSRLDSILGSLESLTVKDCPGLTNLLPSSVSFNCLTSLVIYECDGLINLLTSSTAKSFVQLQKMSIVNCQKIEEIINVNEEEDEITFSQLTFLELINLPSLKGFSMKSKCVFKLSSLELMLIIQCPSLQKFSDGDISAPQLNKVYIAADADENDWFWAGNLNATIQQLYTEMVGFRGLESLSISEYYQLKEVWHHQTPIKCLFNLRSLVVDNFELLSSAIPSGLLRSLSNLESLVVQNCHSIEQVVDLNGIDINVHGGLLLSRLTKFEFIELPRLRQIWSKEPGGILDLKSLTSLTVSKCHSLRSIFTPSMASALVHLEVIRIKECSLLEEIITEPKEGEEIDAVGTGSDVIVPLLNITLSSLPELRRFHDESGIIQFPSLECFSVINCPKMKTFVSSRKDVDIPMPPIAGRKIKFPNLKIVRLGWEDAVKEMWDVQFSVDFCSNLNSLILQGPDDASILFPFSFFQKLCNLEELHLVDAFVEELYPCGGPKGFGKGEEAVSIILAQLKKLDLENLLNLRVSFIFSLVSLNNLTVLRVSECHEFIILVTSRVAKSLMQLKFLSILNCRKMIEIIANEGEEEEVLDEIVFSKLTYLVLDNLPNFTRFYSGNYCIKFPSLEKLIICQCPEMKIFCQEVPATPSLKRIQLVVCSDTTWENELWDDGWEDIIDEKLWSEELKESDWFWEDNVNTTIKLLQEKDFTRKQQVFTKLEEQENRTNDEMMMLEEDTSSAHEGQAIRKCRNSNFDCVLEIDSGIRNEIIPLKKEEQENRTADEMMKSEEDFSSDHVGQATGEYKKSNLECVLEIGRGIEEPTVTTLPVEQSVEPFPVKITPEIELVDTSSDDDSFVSCYAPDEVLNEDLIPTSFTMQSQIGFEEQDGQRPFLNEDPPLVFRDSTLPSTSSTNEHSLEDRIASLTPQPSGEMVDFHGLCQVDKSFLTLLEEACTRNRQLIDCQMPHPLILRQCAYAFLGQMLFLLKCMKIQDIVHHKDELEHCWEVTKAMKFDLEWLRPVVERALSSKVLLHTAIKTGKRLKVLEEKVVDAKNDIAFIEEKLKSLGIHDVSGHFI</sequence>
<dbReference type="EMBL" id="JARAOO010000010">
    <property type="protein sequence ID" value="KAJ7954283.1"/>
    <property type="molecule type" value="Genomic_DNA"/>
</dbReference>
<dbReference type="PANTHER" id="PTHR33463:SF198">
    <property type="entry name" value="RPP4C3"/>
    <property type="match status" value="1"/>
</dbReference>
<proteinExistence type="inferred from homology"/>
<dbReference type="Proteomes" id="UP001163823">
    <property type="component" value="Chromosome 10"/>
</dbReference>
<evidence type="ECO:0000313" key="9">
    <source>
        <dbReference type="Proteomes" id="UP001163823"/>
    </source>
</evidence>
<dbReference type="Pfam" id="PF00931">
    <property type="entry name" value="NB-ARC"/>
    <property type="match status" value="1"/>
</dbReference>
<keyword evidence="2" id="KW-0547">Nucleotide-binding</keyword>
<dbReference type="InterPro" id="IPR057135">
    <property type="entry name" value="At4g27190-like_LRR"/>
</dbReference>
<evidence type="ECO:0000256" key="4">
    <source>
        <dbReference type="ARBA" id="ARBA00022840"/>
    </source>
</evidence>
<feature type="domain" description="Disease resistance protein At4g27190-like leucine-rich repeats" evidence="7">
    <location>
        <begin position="1410"/>
        <end position="1509"/>
    </location>
</feature>
<dbReference type="InterPro" id="IPR032675">
    <property type="entry name" value="LRR_dom_sf"/>
</dbReference>
<feature type="domain" description="Disease resistance protein At4g27190-like leucine-rich repeats" evidence="7">
    <location>
        <begin position="1801"/>
        <end position="1947"/>
    </location>
</feature>
<dbReference type="InterPro" id="IPR027417">
    <property type="entry name" value="P-loop_NTPase"/>
</dbReference>
<evidence type="ECO:0000256" key="2">
    <source>
        <dbReference type="ARBA" id="ARBA00022741"/>
    </source>
</evidence>
<dbReference type="InterPro" id="IPR002182">
    <property type="entry name" value="NB-ARC"/>
</dbReference>
<reference evidence="8" key="1">
    <citation type="journal article" date="2023" name="Science">
        <title>Elucidation of the pathway for biosynthesis of saponin adjuvants from the soapbark tree.</title>
        <authorList>
            <person name="Reed J."/>
            <person name="Orme A."/>
            <person name="El-Demerdash A."/>
            <person name="Owen C."/>
            <person name="Martin L.B.B."/>
            <person name="Misra R.C."/>
            <person name="Kikuchi S."/>
            <person name="Rejzek M."/>
            <person name="Martin A.C."/>
            <person name="Harkess A."/>
            <person name="Leebens-Mack J."/>
            <person name="Louveau T."/>
            <person name="Stephenson M.J."/>
            <person name="Osbourn A."/>
        </authorList>
    </citation>
    <scope>NUCLEOTIDE SEQUENCE</scope>
    <source>
        <strain evidence="8">S10</strain>
    </source>
</reference>
<evidence type="ECO:0000256" key="3">
    <source>
        <dbReference type="ARBA" id="ARBA00022821"/>
    </source>
</evidence>
<dbReference type="GO" id="GO:0005524">
    <property type="term" value="F:ATP binding"/>
    <property type="evidence" value="ECO:0007669"/>
    <property type="project" value="UniProtKB-KW"/>
</dbReference>
<dbReference type="SUPFAM" id="SSF52047">
    <property type="entry name" value="RNI-like"/>
    <property type="match status" value="3"/>
</dbReference>
<evidence type="ECO:0000259" key="6">
    <source>
        <dbReference type="Pfam" id="PF00931"/>
    </source>
</evidence>
<dbReference type="Gene3D" id="3.40.50.300">
    <property type="entry name" value="P-loop containing nucleotide triphosphate hydrolases"/>
    <property type="match status" value="1"/>
</dbReference>
<feature type="domain" description="Disease resistance protein At4g27190-like leucine-rich repeats" evidence="7">
    <location>
        <begin position="743"/>
        <end position="857"/>
    </location>
</feature>
<feature type="domain" description="NB-ARC" evidence="6">
    <location>
        <begin position="150"/>
        <end position="312"/>
    </location>
</feature>
<dbReference type="Pfam" id="PF23247">
    <property type="entry name" value="LRR_RPS2"/>
    <property type="match status" value="6"/>
</dbReference>
<dbReference type="Gene3D" id="1.10.8.430">
    <property type="entry name" value="Helical domain of apoptotic protease-activating factors"/>
    <property type="match status" value="1"/>
</dbReference>
<dbReference type="SUPFAM" id="SSF52058">
    <property type="entry name" value="L domain-like"/>
    <property type="match status" value="2"/>
</dbReference>
<organism evidence="8 9">
    <name type="scientific">Quillaja saponaria</name>
    <name type="common">Soap bark tree</name>
    <dbReference type="NCBI Taxonomy" id="32244"/>
    <lineage>
        <taxon>Eukaryota</taxon>
        <taxon>Viridiplantae</taxon>
        <taxon>Streptophyta</taxon>
        <taxon>Embryophyta</taxon>
        <taxon>Tracheophyta</taxon>
        <taxon>Spermatophyta</taxon>
        <taxon>Magnoliopsida</taxon>
        <taxon>eudicotyledons</taxon>
        <taxon>Gunneridae</taxon>
        <taxon>Pentapetalae</taxon>
        <taxon>rosids</taxon>
        <taxon>fabids</taxon>
        <taxon>Fabales</taxon>
        <taxon>Quillajaceae</taxon>
        <taxon>Quillaja</taxon>
    </lineage>
</organism>
<dbReference type="GO" id="GO:0043531">
    <property type="term" value="F:ADP binding"/>
    <property type="evidence" value="ECO:0007669"/>
    <property type="project" value="InterPro"/>
</dbReference>
<name>A0AAD7PG38_QUISA</name>
<feature type="coiled-coil region" evidence="5">
    <location>
        <begin position="26"/>
        <end position="60"/>
    </location>
</feature>
<feature type="domain" description="Disease resistance protein At4g27190-like leucine-rich repeats" evidence="7">
    <location>
        <begin position="1278"/>
        <end position="1409"/>
    </location>
</feature>
<protein>
    <submittedName>
        <fullName evidence="8">Disease resistance protein</fullName>
    </submittedName>
</protein>
<feature type="domain" description="Disease resistance protein At4g27190-like leucine-rich repeats" evidence="7">
    <location>
        <begin position="1558"/>
        <end position="1705"/>
    </location>
</feature>